<sequence>MKFDEIGVKMLNLFLDNEDLTSTEIANTIFKPKNRSESLKKNNLIISRLKTWIKNGVIHNGTVEKRVAHYQLNTDIIKIGRLVLIIDDNIKEVLGDYFVIDIEGQERLIAPIFNE</sequence>
<evidence type="ECO:0000313" key="1">
    <source>
        <dbReference type="EMBL" id="KKN90738.1"/>
    </source>
</evidence>
<protein>
    <submittedName>
        <fullName evidence="1">Uncharacterized protein</fullName>
    </submittedName>
</protein>
<dbReference type="EMBL" id="LAZR01000107">
    <property type="protein sequence ID" value="KKN90738.1"/>
    <property type="molecule type" value="Genomic_DNA"/>
</dbReference>
<proteinExistence type="predicted"/>
<name>A0A0F9XFU8_9ZZZZ</name>
<gene>
    <name evidence="1" type="ORF">LCGC14_0223210</name>
</gene>
<comment type="caution">
    <text evidence="1">The sequence shown here is derived from an EMBL/GenBank/DDBJ whole genome shotgun (WGS) entry which is preliminary data.</text>
</comment>
<reference evidence="1" key="1">
    <citation type="journal article" date="2015" name="Nature">
        <title>Complex archaea that bridge the gap between prokaryotes and eukaryotes.</title>
        <authorList>
            <person name="Spang A."/>
            <person name="Saw J.H."/>
            <person name="Jorgensen S.L."/>
            <person name="Zaremba-Niedzwiedzka K."/>
            <person name="Martijn J."/>
            <person name="Lind A.E."/>
            <person name="van Eijk R."/>
            <person name="Schleper C."/>
            <person name="Guy L."/>
            <person name="Ettema T.J."/>
        </authorList>
    </citation>
    <scope>NUCLEOTIDE SEQUENCE</scope>
</reference>
<dbReference type="AlphaFoldDB" id="A0A0F9XFU8"/>
<organism evidence="1">
    <name type="scientific">marine sediment metagenome</name>
    <dbReference type="NCBI Taxonomy" id="412755"/>
    <lineage>
        <taxon>unclassified sequences</taxon>
        <taxon>metagenomes</taxon>
        <taxon>ecological metagenomes</taxon>
    </lineage>
</organism>
<accession>A0A0F9XFU8</accession>